<dbReference type="InterPro" id="IPR011990">
    <property type="entry name" value="TPR-like_helical_dom_sf"/>
</dbReference>
<dbReference type="SUPFAM" id="SSF48452">
    <property type="entry name" value="TPR-like"/>
    <property type="match status" value="2"/>
</dbReference>
<keyword evidence="1" id="KW-0732">Signal</keyword>
<sequence length="599" mass="66178">MKPRSLLFALVLYSCLAACSIKTSIDESALPGFSSITFISLPRLAAESTKAALPGNWPPADPGNFCSSPVSFARQVTDTVGPVPPLFDKLGTLQHTISTQSSQAQTYFNQGLRLIYGFNHYEAHRSFMEAARLDPGCAMAYWGQALALAPNINSPINEERSQMGYEAIQKALSLKAKASAKEKAYIEAMAKRFSNNAAIPQSQLDSAYAVAMGKLAGKYPNDPDAGTLYADALMNRKPWDYWTKESLPRPGIAQAITTLEAVIKRFPDHPGAHHLYIHVVEASNNPDRAVPSADRLAALMPGSGHLVHMPAHIYLRVGRYADARQTNIRAVEVDEEYISQYMAQGEYPTGYYPHNIHFIWAAAAMEGNSRVAIEMARKTASRANPALIEEMPFLQNFHVLPLFAYLRFGKWNEILTEPYPGKKLKHAAAMWHYARGMAYIAKGQIGQAQKQLATLDSLRNDTTYSTIFASQNPTSSLLPIAYKVLAGEIAAKKKQYTEAITLLKEAVQLEDDLKYDEPRSWPQPVRHSLGAVLLDAGLASEAEKVYLKDLEIHRENGWSLVGLQQSLHKQGKEADATALEQQIKQAWNGADVQLTASRF</sequence>
<proteinExistence type="predicted"/>
<dbReference type="Gene3D" id="1.25.40.10">
    <property type="entry name" value="Tetratricopeptide repeat domain"/>
    <property type="match status" value="2"/>
</dbReference>
<name>A0ABT8RAQ5_9BACT</name>
<feature type="signal peptide" evidence="1">
    <location>
        <begin position="1"/>
        <end position="17"/>
    </location>
</feature>
<protein>
    <recommendedName>
        <fullName evidence="4">Tetratricopeptide repeat protein</fullName>
    </recommendedName>
</protein>
<reference evidence="2" key="1">
    <citation type="submission" date="2023-07" db="EMBL/GenBank/DDBJ databases">
        <title>The genome sequence of Rhodocytophaga aerolata KACC 12507.</title>
        <authorList>
            <person name="Zhang X."/>
        </authorList>
    </citation>
    <scope>NUCLEOTIDE SEQUENCE</scope>
    <source>
        <strain evidence="2">KACC 12507</strain>
    </source>
</reference>
<gene>
    <name evidence="2" type="ORF">Q0590_16315</name>
</gene>
<comment type="caution">
    <text evidence="2">The sequence shown here is derived from an EMBL/GenBank/DDBJ whole genome shotgun (WGS) entry which is preliminary data.</text>
</comment>
<dbReference type="PANTHER" id="PTHR45588:SF1">
    <property type="entry name" value="WW DOMAIN-CONTAINING PROTEIN"/>
    <property type="match status" value="1"/>
</dbReference>
<dbReference type="EMBL" id="JAUKPO010000008">
    <property type="protein sequence ID" value="MDO1447837.1"/>
    <property type="molecule type" value="Genomic_DNA"/>
</dbReference>
<accession>A0ABT8RAQ5</accession>
<dbReference type="PROSITE" id="PS51257">
    <property type="entry name" value="PROKAR_LIPOPROTEIN"/>
    <property type="match status" value="1"/>
</dbReference>
<evidence type="ECO:0000313" key="2">
    <source>
        <dbReference type="EMBL" id="MDO1447837.1"/>
    </source>
</evidence>
<dbReference type="RefSeq" id="WP_302038640.1">
    <property type="nucleotide sequence ID" value="NZ_JAUKPO010000008.1"/>
</dbReference>
<evidence type="ECO:0008006" key="4">
    <source>
        <dbReference type="Google" id="ProtNLM"/>
    </source>
</evidence>
<feature type="chain" id="PRO_5045959266" description="Tetratricopeptide repeat protein" evidence="1">
    <location>
        <begin position="18"/>
        <end position="599"/>
    </location>
</feature>
<evidence type="ECO:0000256" key="1">
    <source>
        <dbReference type="SAM" id="SignalP"/>
    </source>
</evidence>
<keyword evidence="3" id="KW-1185">Reference proteome</keyword>
<organism evidence="2 3">
    <name type="scientific">Rhodocytophaga aerolata</name>
    <dbReference type="NCBI Taxonomy" id="455078"/>
    <lineage>
        <taxon>Bacteria</taxon>
        <taxon>Pseudomonadati</taxon>
        <taxon>Bacteroidota</taxon>
        <taxon>Cytophagia</taxon>
        <taxon>Cytophagales</taxon>
        <taxon>Rhodocytophagaceae</taxon>
        <taxon>Rhodocytophaga</taxon>
    </lineage>
</organism>
<evidence type="ECO:0000313" key="3">
    <source>
        <dbReference type="Proteomes" id="UP001168528"/>
    </source>
</evidence>
<dbReference type="Proteomes" id="UP001168528">
    <property type="component" value="Unassembled WGS sequence"/>
</dbReference>
<dbReference type="PANTHER" id="PTHR45588">
    <property type="entry name" value="TPR DOMAIN-CONTAINING PROTEIN"/>
    <property type="match status" value="1"/>
</dbReference>